<proteinExistence type="predicted"/>
<protein>
    <submittedName>
        <fullName evidence="1">Uncharacterized protein</fullName>
    </submittedName>
</protein>
<dbReference type="KEGG" id="tsph:KIH39_12235"/>
<dbReference type="RefSeq" id="WP_213499812.1">
    <property type="nucleotide sequence ID" value="NZ_CP074694.1"/>
</dbReference>
<dbReference type="AlphaFoldDB" id="A0A8E6BCG6"/>
<keyword evidence="2" id="KW-1185">Reference proteome</keyword>
<sequence>MRKLALVVFMGLGLGNCRAEDPRLQATQIEARFEDAQSISQAIEKQTKVRIGGILTPMPVNGAATNSKETFWNAIERLGHLTNSVIEIPVNGLDWRLTSHQLKTPKLSVDGPFRVELRDVRAESDFRTGEKKTSFQFQLAWEPRFSVCRCDVQPQISEFMDDLKNKYQPRENRVRTASRGNFATLVLPIYSIPRTSHSITALEGKVNITLCPELKTEKFQELQKSRTLEQAESVVEFQGLKKDGRFWSATITTRYKATNFAEFESFERDRFAYHSASLISPEGKRFPARGFEEADGRFVYRFEEDEKKGLKINSLLGWSLEYKYPGTWIEVPVKFKFQKIELP</sequence>
<evidence type="ECO:0000313" key="2">
    <source>
        <dbReference type="Proteomes" id="UP000676194"/>
    </source>
</evidence>
<gene>
    <name evidence="1" type="ORF">KIH39_12235</name>
</gene>
<reference evidence="1" key="1">
    <citation type="submission" date="2021-05" db="EMBL/GenBank/DDBJ databases">
        <title>Complete genome sequence of the cellulolytic planctomycete Telmatocola sphagniphila SP2T and characterization of the first cellulase from planctomycetes.</title>
        <authorList>
            <person name="Rakitin A.L."/>
            <person name="Beletsky A.V."/>
            <person name="Naumoff D.G."/>
            <person name="Kulichevskaya I.S."/>
            <person name="Mardanov A.V."/>
            <person name="Ravin N.V."/>
            <person name="Dedysh S.N."/>
        </authorList>
    </citation>
    <scope>NUCLEOTIDE SEQUENCE</scope>
    <source>
        <strain evidence="1">SP2T</strain>
    </source>
</reference>
<evidence type="ECO:0000313" key="1">
    <source>
        <dbReference type="EMBL" id="QVL34638.1"/>
    </source>
</evidence>
<name>A0A8E6BCG6_9BACT</name>
<dbReference type="Proteomes" id="UP000676194">
    <property type="component" value="Chromosome"/>
</dbReference>
<dbReference type="EMBL" id="CP074694">
    <property type="protein sequence ID" value="QVL34638.1"/>
    <property type="molecule type" value="Genomic_DNA"/>
</dbReference>
<organism evidence="1 2">
    <name type="scientific">Telmatocola sphagniphila</name>
    <dbReference type="NCBI Taxonomy" id="1123043"/>
    <lineage>
        <taxon>Bacteria</taxon>
        <taxon>Pseudomonadati</taxon>
        <taxon>Planctomycetota</taxon>
        <taxon>Planctomycetia</taxon>
        <taxon>Gemmatales</taxon>
        <taxon>Gemmataceae</taxon>
    </lineage>
</organism>
<accession>A0A8E6BCG6</accession>